<comment type="caution">
    <text evidence="5">The sequence shown here is derived from an EMBL/GenBank/DDBJ whole genome shotgun (WGS) entry which is preliminary data.</text>
</comment>
<evidence type="ECO:0000313" key="5">
    <source>
        <dbReference type="EMBL" id="HFJ54090.1"/>
    </source>
</evidence>
<dbReference type="InterPro" id="IPR051012">
    <property type="entry name" value="CellSynth/LPSAsmb/PSIAsmb"/>
</dbReference>
<evidence type="ECO:0000256" key="3">
    <source>
        <dbReference type="PROSITE-ProRule" id="PRU00339"/>
    </source>
</evidence>
<evidence type="ECO:0000256" key="1">
    <source>
        <dbReference type="ARBA" id="ARBA00022737"/>
    </source>
</evidence>
<dbReference type="PROSITE" id="PS50005">
    <property type="entry name" value="TPR"/>
    <property type="match status" value="2"/>
</dbReference>
<evidence type="ECO:0000313" key="4">
    <source>
        <dbReference type="EMBL" id="HEA87240.1"/>
    </source>
</evidence>
<keyword evidence="2 3" id="KW-0802">TPR repeat</keyword>
<dbReference type="SMART" id="SM00028">
    <property type="entry name" value="TPR"/>
    <property type="match status" value="6"/>
</dbReference>
<dbReference type="EMBL" id="DSLG01000004">
    <property type="protein sequence ID" value="HEA87240.1"/>
    <property type="molecule type" value="Genomic_DNA"/>
</dbReference>
<dbReference type="PANTHER" id="PTHR45586">
    <property type="entry name" value="TPR REPEAT-CONTAINING PROTEIN PA4667"/>
    <property type="match status" value="1"/>
</dbReference>
<accession>A0A7C3EHC3</accession>
<sequence length="407" mass="46621">MPNPSNNPYLSRNRQEVTAESQLWEEALNAFYRDDDETALALLLEVLETQPDNLRAAYLAVLCAANLSDEETVEEVCGAVHRHGARHPYALGCDAVRAMFYANYERAEHLFDLALQALPDDIDLGIGLAILCEQMGQEEKCAELYRRVLERSPDNIRARISLGISYALSGEYLSAFAEYQYAKQLDPSVENPHQHLGRDFYADGLLTEAVQEFLQAIAEEPEQPAAYFFLLDCYRRLGEIDAALDVYQQIRIRFAHEPELMSQFFEQFRMFNEALPLLERLHREHPEDLEILLRLCRAYEETGQPAEALNRLEKSVPDDPEAGPLWSELARLYYQIGEYQSAAAAAKRAVEFNRYDQEAYGVLTDALLMLGKIEEAEAAAQEMERIQDEAWQRYQRRFSGLEEEGED</sequence>
<dbReference type="Pfam" id="PF13432">
    <property type="entry name" value="TPR_16"/>
    <property type="match status" value="1"/>
</dbReference>
<dbReference type="SUPFAM" id="SSF48452">
    <property type="entry name" value="TPR-like"/>
    <property type="match status" value="3"/>
</dbReference>
<dbReference type="PANTHER" id="PTHR45586:SF1">
    <property type="entry name" value="LIPOPOLYSACCHARIDE ASSEMBLY PROTEIN B"/>
    <property type="match status" value="1"/>
</dbReference>
<dbReference type="EMBL" id="DSTU01000007">
    <property type="protein sequence ID" value="HFJ54090.1"/>
    <property type="molecule type" value="Genomic_DNA"/>
</dbReference>
<dbReference type="Gene3D" id="1.25.40.10">
    <property type="entry name" value="Tetratricopeptide repeat domain"/>
    <property type="match status" value="2"/>
</dbReference>
<organism evidence="5">
    <name type="scientific">candidate division WOR-3 bacterium</name>
    <dbReference type="NCBI Taxonomy" id="2052148"/>
    <lineage>
        <taxon>Bacteria</taxon>
        <taxon>Bacteria division WOR-3</taxon>
    </lineage>
</organism>
<reference evidence="5" key="1">
    <citation type="journal article" date="2020" name="mSystems">
        <title>Genome- and Community-Level Interaction Insights into Carbon Utilization and Element Cycling Functions of Hydrothermarchaeota in Hydrothermal Sediment.</title>
        <authorList>
            <person name="Zhou Z."/>
            <person name="Liu Y."/>
            <person name="Xu W."/>
            <person name="Pan J."/>
            <person name="Luo Z.H."/>
            <person name="Li M."/>
        </authorList>
    </citation>
    <scope>NUCLEOTIDE SEQUENCE [LARGE SCALE GENOMIC DNA]</scope>
    <source>
        <strain evidence="4">SpSt-265</strain>
        <strain evidence="5">SpSt-465</strain>
    </source>
</reference>
<dbReference type="Pfam" id="PF14559">
    <property type="entry name" value="TPR_19"/>
    <property type="match status" value="2"/>
</dbReference>
<gene>
    <name evidence="4" type="ORF">ENP94_04425</name>
    <name evidence="5" type="ORF">ENS16_05320</name>
</gene>
<name>A0A7C3EHC3_UNCW3</name>
<dbReference type="InterPro" id="IPR011990">
    <property type="entry name" value="TPR-like_helical_dom_sf"/>
</dbReference>
<dbReference type="InterPro" id="IPR019734">
    <property type="entry name" value="TPR_rpt"/>
</dbReference>
<proteinExistence type="predicted"/>
<keyword evidence="1" id="KW-0677">Repeat</keyword>
<feature type="repeat" description="TPR" evidence="3">
    <location>
        <begin position="156"/>
        <end position="189"/>
    </location>
</feature>
<feature type="repeat" description="TPR" evidence="3">
    <location>
        <begin position="323"/>
        <end position="356"/>
    </location>
</feature>
<dbReference type="AlphaFoldDB" id="A0A7C3EHC3"/>
<protein>
    <submittedName>
        <fullName evidence="5">Tetratricopeptide repeat protein</fullName>
    </submittedName>
</protein>
<evidence type="ECO:0000256" key="2">
    <source>
        <dbReference type="ARBA" id="ARBA00022803"/>
    </source>
</evidence>